<dbReference type="EMBL" id="PGGS01002202">
    <property type="protein sequence ID" value="PNG99752.1"/>
    <property type="molecule type" value="Genomic_DNA"/>
</dbReference>
<evidence type="ECO:0000313" key="4">
    <source>
        <dbReference type="Proteomes" id="UP000236333"/>
    </source>
</evidence>
<evidence type="ECO:0000256" key="1">
    <source>
        <dbReference type="ARBA" id="ARBA00022729"/>
    </source>
</evidence>
<dbReference type="SUPFAM" id="SSF81296">
    <property type="entry name" value="E set domains"/>
    <property type="match status" value="1"/>
</dbReference>
<organism evidence="3 4">
    <name type="scientific">Tetrabaena socialis</name>
    <dbReference type="NCBI Taxonomy" id="47790"/>
    <lineage>
        <taxon>Eukaryota</taxon>
        <taxon>Viridiplantae</taxon>
        <taxon>Chlorophyta</taxon>
        <taxon>core chlorophytes</taxon>
        <taxon>Chlorophyceae</taxon>
        <taxon>CS clade</taxon>
        <taxon>Chlamydomonadales</taxon>
        <taxon>Tetrabaenaceae</taxon>
        <taxon>Tetrabaena</taxon>
    </lineage>
</organism>
<sequence>VSYEGGLYGGQGTVNRAAFRTAADGTPYMFQQYAEITGVSPPLGSAAGGTLLTISGRGFPTLDLGLGDTVNVTVQGAPCKVLASNFTTLLCETSPMPYGYVRPIPLNGTYPGMRGIEYEFYNASLYFGAGINSNLWRLNSSLASGGITVENTPGSYRSILTGMWETPPLDNLQVLNAMAAKTYFIAPRDGDYNFHLSGDDDCRLNGTYALPNGTVVNTVLSNFQNMWSNWNEWWKYPQQTSSPVTLRAGQAVLLQGTVGNYYGPGALAVGVSMPSATPQPEHAATRTPAGALRRCRCWLIPLVPCGHWEG</sequence>
<feature type="non-terminal residue" evidence="3">
    <location>
        <position position="1"/>
    </location>
</feature>
<dbReference type="Gene3D" id="2.60.120.1560">
    <property type="match status" value="1"/>
</dbReference>
<dbReference type="AlphaFoldDB" id="A0A2J7ZHJ9"/>
<dbReference type="PANTHER" id="PTHR46769:SF2">
    <property type="entry name" value="FIBROCYSTIN-L ISOFORM 2 PRECURSOR-RELATED"/>
    <property type="match status" value="1"/>
</dbReference>
<gene>
    <name evidence="3" type="ORF">TSOC_014465</name>
</gene>
<comment type="caution">
    <text evidence="3">The sequence shown here is derived from an EMBL/GenBank/DDBJ whole genome shotgun (WGS) entry which is preliminary data.</text>
</comment>
<evidence type="ECO:0000313" key="3">
    <source>
        <dbReference type="EMBL" id="PNG99752.1"/>
    </source>
</evidence>
<dbReference type="Pfam" id="PF01833">
    <property type="entry name" value="TIG"/>
    <property type="match status" value="1"/>
</dbReference>
<dbReference type="InterPro" id="IPR013783">
    <property type="entry name" value="Ig-like_fold"/>
</dbReference>
<evidence type="ECO:0000259" key="2">
    <source>
        <dbReference type="Pfam" id="PF01833"/>
    </source>
</evidence>
<dbReference type="Gene3D" id="2.60.40.10">
    <property type="entry name" value="Immunoglobulins"/>
    <property type="match status" value="1"/>
</dbReference>
<protein>
    <submittedName>
        <fullName evidence="3">Fibrocystin-L</fullName>
    </submittedName>
</protein>
<keyword evidence="1" id="KW-0732">Signal</keyword>
<dbReference type="InterPro" id="IPR014756">
    <property type="entry name" value="Ig_E-set"/>
</dbReference>
<dbReference type="OrthoDB" id="547548at2759"/>
<dbReference type="InterPro" id="IPR052387">
    <property type="entry name" value="Fibrocystin"/>
</dbReference>
<proteinExistence type="predicted"/>
<accession>A0A2J7ZHJ9</accession>
<dbReference type="InterPro" id="IPR002909">
    <property type="entry name" value="IPT_dom"/>
</dbReference>
<feature type="domain" description="IPT/TIG" evidence="2">
    <location>
        <begin position="35"/>
        <end position="99"/>
    </location>
</feature>
<reference evidence="3 4" key="1">
    <citation type="journal article" date="2017" name="Mol. Biol. Evol.">
        <title>The 4-celled Tetrabaena socialis nuclear genome reveals the essential components for genetic control of cell number at the origin of multicellularity in the volvocine lineage.</title>
        <authorList>
            <person name="Featherston J."/>
            <person name="Arakaki Y."/>
            <person name="Hanschen E.R."/>
            <person name="Ferris P.J."/>
            <person name="Michod R.E."/>
            <person name="Olson B.J.S.C."/>
            <person name="Nozaki H."/>
            <person name="Durand P.M."/>
        </authorList>
    </citation>
    <scope>NUCLEOTIDE SEQUENCE [LARGE SCALE GENOMIC DNA]</scope>
    <source>
        <strain evidence="3 4">NIES-571</strain>
    </source>
</reference>
<name>A0A2J7ZHJ9_9CHLO</name>
<keyword evidence="4" id="KW-1185">Reference proteome</keyword>
<dbReference type="Proteomes" id="UP000236333">
    <property type="component" value="Unassembled WGS sequence"/>
</dbReference>
<dbReference type="CDD" id="cd00603">
    <property type="entry name" value="IPT_PCSR"/>
    <property type="match status" value="1"/>
</dbReference>
<dbReference type="PANTHER" id="PTHR46769">
    <property type="entry name" value="POLYCYSTIC KIDNEY AND HEPATIC DISEASE 1 (AUTOSOMAL RECESSIVE)-LIKE 1"/>
    <property type="match status" value="1"/>
</dbReference>